<name>A0A8D5FEH3_9BACT</name>
<dbReference type="Proteomes" id="UP000826725">
    <property type="component" value="Chromosome"/>
</dbReference>
<gene>
    <name evidence="1" type="ORF">DGMP_08100</name>
</gene>
<dbReference type="RefSeq" id="WP_228856284.1">
    <property type="nucleotide sequence ID" value="NZ_AP024086.1"/>
</dbReference>
<evidence type="ECO:0000313" key="2">
    <source>
        <dbReference type="Proteomes" id="UP000826725"/>
    </source>
</evidence>
<organism evidence="1 2">
    <name type="scientific">Desulfomarina profundi</name>
    <dbReference type="NCBI Taxonomy" id="2772557"/>
    <lineage>
        <taxon>Bacteria</taxon>
        <taxon>Pseudomonadati</taxon>
        <taxon>Thermodesulfobacteriota</taxon>
        <taxon>Desulfobulbia</taxon>
        <taxon>Desulfobulbales</taxon>
        <taxon>Desulfobulbaceae</taxon>
        <taxon>Desulfomarina</taxon>
    </lineage>
</organism>
<accession>A0A8D5FEH3</accession>
<reference evidence="1" key="1">
    <citation type="submission" date="2020-09" db="EMBL/GenBank/DDBJ databases">
        <title>Desulfogranum mesoprofundum gen. nov., sp. nov., a novel mesophilic, sulfate-reducing chemolithoautotroph isolated from a deep-sea hydrothermal vent chimney in the Suiyo Seamount.</title>
        <authorList>
            <person name="Hashimoto Y."/>
            <person name="Nakagawa S."/>
        </authorList>
    </citation>
    <scope>NUCLEOTIDE SEQUENCE</scope>
    <source>
        <strain evidence="1">KT2</strain>
    </source>
</reference>
<proteinExistence type="predicted"/>
<dbReference type="AlphaFoldDB" id="A0A8D5FEH3"/>
<protein>
    <submittedName>
        <fullName evidence="1">Uncharacterized protein</fullName>
    </submittedName>
</protein>
<evidence type="ECO:0000313" key="1">
    <source>
        <dbReference type="EMBL" id="BCL60117.1"/>
    </source>
</evidence>
<keyword evidence="2" id="KW-1185">Reference proteome</keyword>
<dbReference type="KEGG" id="dbk:DGMP_08100"/>
<dbReference type="EMBL" id="AP024086">
    <property type="protein sequence ID" value="BCL60117.1"/>
    <property type="molecule type" value="Genomic_DNA"/>
</dbReference>
<sequence length="256" mass="29937">MANVSLVSLVPRRFEDGAWSGVPRFDWELRRVFPDILSLNTSWKNRLYLQKLAYQAPETIVITGSETSLLVPERLRTIVVHHGCAQTHFDRDPRWRSRKNRKICLAQERMYLKKNRFFVAPSRWTAEQFSCHYRVEQPPVIPSWVESIDGVLRRGRPVILGDWRTWNKGNGELIDKLRKKLHEYEFCHLDCSYETRKEAYRRAHCYLCLSLSEGASYAMADAEAARLPVVTTDVGSYLEYGDSVVISWKERGILNW</sequence>